<dbReference type="OrthoDB" id="284641at2"/>
<accession>A0A517YGQ4</accession>
<dbReference type="EMBL" id="CP036274">
    <property type="protein sequence ID" value="QDU29398.1"/>
    <property type="molecule type" value="Genomic_DNA"/>
</dbReference>
<name>A0A517YGQ4_9BACT</name>
<dbReference type="Proteomes" id="UP000315017">
    <property type="component" value="Chromosome"/>
</dbReference>
<evidence type="ECO:0000313" key="1">
    <source>
        <dbReference type="EMBL" id="QDU29398.1"/>
    </source>
</evidence>
<protein>
    <submittedName>
        <fullName evidence="1">Uncharacterized protein</fullName>
    </submittedName>
</protein>
<proteinExistence type="predicted"/>
<sequence>MIAIAPISSPAPRRTNTQNNWQDRYLLLLPKIRLIARCAFRKLPAEEREDAIEEVIANTFTAYGRLVERGKESIAYAWPLSRYAVAQYRAGRRVGSSLNVHDVLSPNCQKRNGLASRSFSYCHKSSQWEELAVEDRRATPADVAACRLDFRAWLRGLERAKRTTAELLAGGATTMDAARQLGLSQGRVSQLRRELKEAWEQFQGEAKEVAAA</sequence>
<keyword evidence="2" id="KW-1185">Reference proteome</keyword>
<evidence type="ECO:0000313" key="2">
    <source>
        <dbReference type="Proteomes" id="UP000315017"/>
    </source>
</evidence>
<dbReference type="RefSeq" id="WP_145093143.1">
    <property type="nucleotide sequence ID" value="NZ_CP036274.1"/>
</dbReference>
<reference evidence="1 2" key="1">
    <citation type="submission" date="2019-02" db="EMBL/GenBank/DDBJ databases">
        <title>Deep-cultivation of Planctomycetes and their phenomic and genomic characterization uncovers novel biology.</title>
        <authorList>
            <person name="Wiegand S."/>
            <person name="Jogler M."/>
            <person name="Boedeker C."/>
            <person name="Pinto D."/>
            <person name="Vollmers J."/>
            <person name="Rivas-Marin E."/>
            <person name="Kohn T."/>
            <person name="Peeters S.H."/>
            <person name="Heuer A."/>
            <person name="Rast P."/>
            <person name="Oberbeckmann S."/>
            <person name="Bunk B."/>
            <person name="Jeske O."/>
            <person name="Meyerdierks A."/>
            <person name="Storesund J.E."/>
            <person name="Kallscheuer N."/>
            <person name="Luecker S."/>
            <person name="Lage O.M."/>
            <person name="Pohl T."/>
            <person name="Merkel B.J."/>
            <person name="Hornburger P."/>
            <person name="Mueller R.-W."/>
            <person name="Bruemmer F."/>
            <person name="Labrenz M."/>
            <person name="Spormann A.M."/>
            <person name="Op den Camp H."/>
            <person name="Overmann J."/>
            <person name="Amann R."/>
            <person name="Jetten M.S.M."/>
            <person name="Mascher T."/>
            <person name="Medema M.H."/>
            <person name="Devos D.P."/>
            <person name="Kaster A.-K."/>
            <person name="Ovreas L."/>
            <person name="Rohde M."/>
            <person name="Galperin M.Y."/>
            <person name="Jogler C."/>
        </authorList>
    </citation>
    <scope>NUCLEOTIDE SEQUENCE [LARGE SCALE GENOMIC DNA]</scope>
    <source>
        <strain evidence="1 2">ETA_A8</strain>
    </source>
</reference>
<organism evidence="1 2">
    <name type="scientific">Anatilimnocola aggregata</name>
    <dbReference type="NCBI Taxonomy" id="2528021"/>
    <lineage>
        <taxon>Bacteria</taxon>
        <taxon>Pseudomonadati</taxon>
        <taxon>Planctomycetota</taxon>
        <taxon>Planctomycetia</taxon>
        <taxon>Pirellulales</taxon>
        <taxon>Pirellulaceae</taxon>
        <taxon>Anatilimnocola</taxon>
    </lineage>
</organism>
<dbReference type="KEGG" id="aagg:ETAA8_45080"/>
<dbReference type="AlphaFoldDB" id="A0A517YGQ4"/>
<gene>
    <name evidence="1" type="ORF">ETAA8_45080</name>
</gene>